<dbReference type="Gene3D" id="2.60.40.1220">
    <property type="match status" value="1"/>
</dbReference>
<keyword evidence="6" id="KW-0472">Membrane</keyword>
<dbReference type="GO" id="GO:0005507">
    <property type="term" value="F:copper ion binding"/>
    <property type="evidence" value="ECO:0007669"/>
    <property type="project" value="InterPro"/>
</dbReference>
<keyword evidence="6" id="KW-0812">Transmembrane</keyword>
<dbReference type="AlphaFoldDB" id="A0A378TH35"/>
<dbReference type="EMBL" id="UGQT01000001">
    <property type="protein sequence ID" value="STZ59487.1"/>
    <property type="molecule type" value="Genomic_DNA"/>
</dbReference>
<dbReference type="GO" id="GO:0042597">
    <property type="term" value="C:periplasmic space"/>
    <property type="evidence" value="ECO:0007669"/>
    <property type="project" value="InterPro"/>
</dbReference>
<accession>A0A378TH35</accession>
<dbReference type="GO" id="GO:0030313">
    <property type="term" value="C:cell envelope"/>
    <property type="evidence" value="ECO:0007669"/>
    <property type="project" value="UniProtKB-SubCell"/>
</dbReference>
<dbReference type="GO" id="GO:0006825">
    <property type="term" value="P:copper ion transport"/>
    <property type="evidence" value="ECO:0007669"/>
    <property type="project" value="InterPro"/>
</dbReference>
<dbReference type="Pfam" id="PF04234">
    <property type="entry name" value="CopC"/>
    <property type="match status" value="1"/>
</dbReference>
<reference evidence="8 9" key="1">
    <citation type="submission" date="2018-06" db="EMBL/GenBank/DDBJ databases">
        <authorList>
            <consortium name="Pathogen Informatics"/>
            <person name="Doyle S."/>
        </authorList>
    </citation>
    <scope>NUCLEOTIDE SEQUENCE [LARGE SCALE GENOMIC DNA]</scope>
    <source>
        <strain evidence="8 9">NCTC10821</strain>
    </source>
</reference>
<dbReference type="PANTHER" id="PTHR34820">
    <property type="entry name" value="INNER MEMBRANE PROTEIN YEBZ"/>
    <property type="match status" value="1"/>
</dbReference>
<dbReference type="InterPro" id="IPR014756">
    <property type="entry name" value="Ig_E-set"/>
</dbReference>
<proteinExistence type="predicted"/>
<evidence type="ECO:0000313" key="9">
    <source>
        <dbReference type="Proteomes" id="UP000254978"/>
    </source>
</evidence>
<dbReference type="GO" id="GO:0005886">
    <property type="term" value="C:plasma membrane"/>
    <property type="evidence" value="ECO:0007669"/>
    <property type="project" value="TreeGrafter"/>
</dbReference>
<keyword evidence="9" id="KW-1185">Reference proteome</keyword>
<feature type="region of interest" description="Disordered" evidence="5">
    <location>
        <begin position="167"/>
        <end position="193"/>
    </location>
</feature>
<feature type="transmembrane region" description="Helical" evidence="6">
    <location>
        <begin position="41"/>
        <end position="66"/>
    </location>
</feature>
<evidence type="ECO:0000256" key="3">
    <source>
        <dbReference type="ARBA" id="ARBA00022729"/>
    </source>
</evidence>
<evidence type="ECO:0000256" key="4">
    <source>
        <dbReference type="ARBA" id="ARBA00023008"/>
    </source>
</evidence>
<feature type="compositionally biased region" description="Low complexity" evidence="5">
    <location>
        <begin position="167"/>
        <end position="185"/>
    </location>
</feature>
<dbReference type="PANTHER" id="PTHR34820:SF4">
    <property type="entry name" value="INNER MEMBRANE PROTEIN YEBZ"/>
    <property type="match status" value="1"/>
</dbReference>
<dbReference type="Proteomes" id="UP000254978">
    <property type="component" value="Unassembled WGS sequence"/>
</dbReference>
<dbReference type="InterPro" id="IPR032694">
    <property type="entry name" value="CopC/D"/>
</dbReference>
<evidence type="ECO:0000256" key="5">
    <source>
        <dbReference type="SAM" id="MobiDB-lite"/>
    </source>
</evidence>
<evidence type="ECO:0000313" key="8">
    <source>
        <dbReference type="EMBL" id="STZ59487.1"/>
    </source>
</evidence>
<dbReference type="InterPro" id="IPR014755">
    <property type="entry name" value="Cu-Rt/internalin_Ig-like"/>
</dbReference>
<gene>
    <name evidence="8" type="primary">pcoC</name>
    <name evidence="8" type="ORF">NCTC10821_03020</name>
</gene>
<dbReference type="InterPro" id="IPR007348">
    <property type="entry name" value="CopC_dom"/>
</dbReference>
<evidence type="ECO:0000256" key="1">
    <source>
        <dbReference type="ARBA" id="ARBA00004196"/>
    </source>
</evidence>
<sequence length="223" mass="22466">MFGYSQRRCRIGVHPRACTDPAFEPTDQKVRITMTTASRSLLRASSAAVTAVLLAGALAFLCAPAASAHAALVSSDPAADTAVPTPPPRVTATFNEDMQPAFAAMTVVGPDGAQWGDGEVTVTGADLGIAVRAGGPAGVYTVNYRATSADGHVVSGSWSFTATEAAPQAAAPASTPAASTPTPAAVEGPVPAPQEDGAPVWPYAVGVTLVVAGGALWAVRRRS</sequence>
<keyword evidence="2" id="KW-0479">Metal-binding</keyword>
<feature type="transmembrane region" description="Helical" evidence="6">
    <location>
        <begin position="200"/>
        <end position="219"/>
    </location>
</feature>
<comment type="subcellular location">
    <subcellularLocation>
        <location evidence="1">Cell envelope</location>
    </subcellularLocation>
</comment>
<protein>
    <submittedName>
        <fullName evidence="8">Protein, copper resistance protein CopC-like protein</fullName>
    </submittedName>
</protein>
<keyword evidence="4" id="KW-0186">Copper</keyword>
<keyword evidence="6" id="KW-1133">Transmembrane helix</keyword>
<feature type="domain" description="CopC" evidence="7">
    <location>
        <begin position="69"/>
        <end position="161"/>
    </location>
</feature>
<dbReference type="GO" id="GO:0046688">
    <property type="term" value="P:response to copper ion"/>
    <property type="evidence" value="ECO:0007669"/>
    <property type="project" value="InterPro"/>
</dbReference>
<organism evidence="8 9">
    <name type="scientific">Mycolicibacterium tokaiense</name>
    <dbReference type="NCBI Taxonomy" id="39695"/>
    <lineage>
        <taxon>Bacteria</taxon>
        <taxon>Bacillati</taxon>
        <taxon>Actinomycetota</taxon>
        <taxon>Actinomycetes</taxon>
        <taxon>Mycobacteriales</taxon>
        <taxon>Mycobacteriaceae</taxon>
        <taxon>Mycolicibacterium</taxon>
    </lineage>
</organism>
<name>A0A378TH35_9MYCO</name>
<evidence type="ECO:0000256" key="6">
    <source>
        <dbReference type="SAM" id="Phobius"/>
    </source>
</evidence>
<evidence type="ECO:0000259" key="7">
    <source>
        <dbReference type="Pfam" id="PF04234"/>
    </source>
</evidence>
<keyword evidence="3" id="KW-0732">Signal</keyword>
<evidence type="ECO:0000256" key="2">
    <source>
        <dbReference type="ARBA" id="ARBA00022723"/>
    </source>
</evidence>
<dbReference type="SUPFAM" id="SSF81296">
    <property type="entry name" value="E set domains"/>
    <property type="match status" value="1"/>
</dbReference>